<evidence type="ECO:0000256" key="1">
    <source>
        <dbReference type="SAM" id="MobiDB-lite"/>
    </source>
</evidence>
<evidence type="ECO:0000313" key="3">
    <source>
        <dbReference type="EMBL" id="RPA87189.1"/>
    </source>
</evidence>
<feature type="compositionally biased region" description="Basic and acidic residues" evidence="1">
    <location>
        <begin position="630"/>
        <end position="640"/>
    </location>
</feature>
<feature type="transmembrane region" description="Helical" evidence="2">
    <location>
        <begin position="209"/>
        <end position="228"/>
    </location>
</feature>
<dbReference type="EMBL" id="ML119647">
    <property type="protein sequence ID" value="RPA87189.1"/>
    <property type="molecule type" value="Genomic_DNA"/>
</dbReference>
<evidence type="ECO:0000313" key="4">
    <source>
        <dbReference type="Proteomes" id="UP000275078"/>
    </source>
</evidence>
<feature type="transmembrane region" description="Helical" evidence="2">
    <location>
        <begin position="178"/>
        <end position="197"/>
    </location>
</feature>
<dbReference type="OrthoDB" id="3177213at2759"/>
<dbReference type="STRING" id="1160509.A0A3N4IMS8"/>
<evidence type="ECO:0008006" key="5">
    <source>
        <dbReference type="Google" id="ProtNLM"/>
    </source>
</evidence>
<dbReference type="Pfam" id="PF06772">
    <property type="entry name" value="LtrA"/>
    <property type="match status" value="1"/>
</dbReference>
<proteinExistence type="predicted"/>
<dbReference type="InterPro" id="IPR010640">
    <property type="entry name" value="Low_temperature_requirement_A"/>
</dbReference>
<keyword evidence="2" id="KW-0812">Transmembrane</keyword>
<keyword evidence="2" id="KW-0472">Membrane</keyword>
<name>A0A3N4IMS8_ASCIM</name>
<feature type="transmembrane region" description="Helical" evidence="2">
    <location>
        <begin position="527"/>
        <end position="546"/>
    </location>
</feature>
<feature type="transmembrane region" description="Helical" evidence="2">
    <location>
        <begin position="141"/>
        <end position="166"/>
    </location>
</feature>
<dbReference type="PANTHER" id="PTHR42101">
    <property type="entry name" value="CHROMOSOME 16, WHOLE GENOME SHOTGUN SEQUENCE"/>
    <property type="match status" value="1"/>
</dbReference>
<evidence type="ECO:0000256" key="2">
    <source>
        <dbReference type="SAM" id="Phobius"/>
    </source>
</evidence>
<dbReference type="AlphaFoldDB" id="A0A3N4IMS8"/>
<gene>
    <name evidence="3" type="ORF">BJ508DRAFT_321078</name>
</gene>
<feature type="transmembrane region" description="Helical" evidence="2">
    <location>
        <begin position="52"/>
        <end position="68"/>
    </location>
</feature>
<keyword evidence="2" id="KW-1133">Transmembrane helix</keyword>
<protein>
    <recommendedName>
        <fullName evidence="5">Low temperature requirement A</fullName>
    </recommendedName>
</protein>
<keyword evidence="4" id="KW-1185">Reference proteome</keyword>
<feature type="transmembrane region" description="Helical" evidence="2">
    <location>
        <begin position="309"/>
        <end position="328"/>
    </location>
</feature>
<feature type="transmembrane region" description="Helical" evidence="2">
    <location>
        <begin position="279"/>
        <end position="297"/>
    </location>
</feature>
<reference evidence="3 4" key="1">
    <citation type="journal article" date="2018" name="Nat. Ecol. Evol.">
        <title>Pezizomycetes genomes reveal the molecular basis of ectomycorrhizal truffle lifestyle.</title>
        <authorList>
            <person name="Murat C."/>
            <person name="Payen T."/>
            <person name="Noel B."/>
            <person name="Kuo A."/>
            <person name="Morin E."/>
            <person name="Chen J."/>
            <person name="Kohler A."/>
            <person name="Krizsan K."/>
            <person name="Balestrini R."/>
            <person name="Da Silva C."/>
            <person name="Montanini B."/>
            <person name="Hainaut M."/>
            <person name="Levati E."/>
            <person name="Barry K.W."/>
            <person name="Belfiori B."/>
            <person name="Cichocki N."/>
            <person name="Clum A."/>
            <person name="Dockter R.B."/>
            <person name="Fauchery L."/>
            <person name="Guy J."/>
            <person name="Iotti M."/>
            <person name="Le Tacon F."/>
            <person name="Lindquist E.A."/>
            <person name="Lipzen A."/>
            <person name="Malagnac F."/>
            <person name="Mello A."/>
            <person name="Molinier V."/>
            <person name="Miyauchi S."/>
            <person name="Poulain J."/>
            <person name="Riccioni C."/>
            <person name="Rubini A."/>
            <person name="Sitrit Y."/>
            <person name="Splivallo R."/>
            <person name="Traeger S."/>
            <person name="Wang M."/>
            <person name="Zifcakova L."/>
            <person name="Wipf D."/>
            <person name="Zambonelli A."/>
            <person name="Paolocci F."/>
            <person name="Nowrousian M."/>
            <person name="Ottonello S."/>
            <person name="Baldrian P."/>
            <person name="Spatafora J.W."/>
            <person name="Henrissat B."/>
            <person name="Nagy L.G."/>
            <person name="Aury J.M."/>
            <person name="Wincker P."/>
            <person name="Grigoriev I.V."/>
            <person name="Bonfante P."/>
            <person name="Martin F.M."/>
        </authorList>
    </citation>
    <scope>NUCLEOTIDE SEQUENCE [LARGE SCALE GENOMIC DNA]</scope>
    <source>
        <strain evidence="3 4">RN42</strain>
    </source>
</reference>
<feature type="region of interest" description="Disordered" evidence="1">
    <location>
        <begin position="562"/>
        <end position="640"/>
    </location>
</feature>
<organism evidence="3 4">
    <name type="scientific">Ascobolus immersus RN42</name>
    <dbReference type="NCBI Taxonomy" id="1160509"/>
    <lineage>
        <taxon>Eukaryota</taxon>
        <taxon>Fungi</taxon>
        <taxon>Dikarya</taxon>
        <taxon>Ascomycota</taxon>
        <taxon>Pezizomycotina</taxon>
        <taxon>Pezizomycetes</taxon>
        <taxon>Pezizales</taxon>
        <taxon>Ascobolaceae</taxon>
        <taxon>Ascobolus</taxon>
    </lineage>
</organism>
<feature type="transmembrane region" description="Helical" evidence="2">
    <location>
        <begin position="496"/>
        <end position="515"/>
    </location>
</feature>
<sequence>MSEERYYEKKVLLDRRKKESIPWFANPLKYSETDNDGYALVERKHESTTIELFYDLFFVGNLTTFTYVHEINDMKSFRSYAGFFTIIWFTWLQTALFDCRFARDSVLERFFKFIQFGIMIGFAAVGSEFRPNEADSDFKSFRAVSVILLVSQMLLAIQYFTILLAVIKRKHREAVTPLSLIVGIYFITAFVFVGLTFTFKKGNRSRAYIAWYVALVAETAAITGVSLWKRILSFKFSNIVERLGLLTLIIFGEGVIGLAKTANKVIYKEGWTPSSVYEVTAYIATIFFMWMLYFDHNPRTHYGSIRQQIWALLHYPFHLACVLVPEGFGNMVLWRNIYNSINSVSIWLPKAVYANNAKIPNTTGGSQFINRTMVIAETQKMLKIKEDSEYWKTLLPYINNLTDATEQEQYVKAGEKYVLKVSELVFKGFKVELPRSFMKSGGGRAEDGFAVAKEYQEVFRLVYAYFFGSAAAMVFLYAIFLFLVRKKSDRFDIIAMFYRVFVSIGLLCATLVTFHNRSLEKVMYSPWFIPIVPFALGLVIAADRLLHYLAIKSAQKAVDRVSGKTTPDSVDTRYRGDPPYSPQPARAEDVGPGYYPMKNMNSNVMVDSRPVNQGNVHGLHSHGQQSSSRSSRDDRGHHGP</sequence>
<dbReference type="Proteomes" id="UP000275078">
    <property type="component" value="Unassembled WGS sequence"/>
</dbReference>
<feature type="transmembrane region" description="Helical" evidence="2">
    <location>
        <begin position="110"/>
        <end position="129"/>
    </location>
</feature>
<dbReference type="PANTHER" id="PTHR42101:SF1">
    <property type="entry name" value="LOW TEMPERATURE REQUIREMENT A"/>
    <property type="match status" value="1"/>
</dbReference>
<feature type="compositionally biased region" description="Polar residues" evidence="1">
    <location>
        <begin position="599"/>
        <end position="615"/>
    </location>
</feature>
<feature type="transmembrane region" description="Helical" evidence="2">
    <location>
        <begin position="462"/>
        <end position="484"/>
    </location>
</feature>
<accession>A0A3N4IMS8</accession>
<feature type="transmembrane region" description="Helical" evidence="2">
    <location>
        <begin position="80"/>
        <end position="98"/>
    </location>
</feature>